<comment type="similarity">
    <text evidence="1">Belongs to the NAD(P)-dependent epimerase/dehydratase family.</text>
</comment>
<dbReference type="EMBL" id="JAACQH010000082">
    <property type="protein sequence ID" value="NCS91575.1"/>
    <property type="molecule type" value="Genomic_DNA"/>
</dbReference>
<dbReference type="Proteomes" id="UP000738826">
    <property type="component" value="Unassembled WGS sequence"/>
</dbReference>
<dbReference type="AlphaFoldDB" id="A0A8J7Z401"/>
<dbReference type="SUPFAM" id="SSF51735">
    <property type="entry name" value="NAD(P)-binding Rossmann-fold domains"/>
    <property type="match status" value="1"/>
</dbReference>
<evidence type="ECO:0000313" key="4">
    <source>
        <dbReference type="EMBL" id="NCS91575.1"/>
    </source>
</evidence>
<organism evidence="4 5">
    <name type="scientific">Candidatus Altarchaeum hamiconexum</name>
    <dbReference type="NCBI Taxonomy" id="1803513"/>
    <lineage>
        <taxon>Archaea</taxon>
        <taxon>Candidatus Altarchaeota</taxon>
        <taxon>Candidatus Altiarchaeia</taxon>
        <taxon>Candidatus Altarchaeales</taxon>
        <taxon>Candidatus Altarchaeaceae</taxon>
        <taxon>Candidatus Altarchaeum</taxon>
    </lineage>
</organism>
<dbReference type="EMBL" id="JAACVF010000008">
    <property type="protein sequence ID" value="NCN64524.1"/>
    <property type="molecule type" value="Genomic_DNA"/>
</dbReference>
<dbReference type="InterPro" id="IPR001509">
    <property type="entry name" value="Epimerase_deHydtase"/>
</dbReference>
<evidence type="ECO:0000259" key="2">
    <source>
        <dbReference type="Pfam" id="PF01370"/>
    </source>
</evidence>
<name>A0A8J7Z401_9ARCH</name>
<dbReference type="PANTHER" id="PTHR43000">
    <property type="entry name" value="DTDP-D-GLUCOSE 4,6-DEHYDRATASE-RELATED"/>
    <property type="match status" value="1"/>
</dbReference>
<protein>
    <submittedName>
        <fullName evidence="4">NAD-dependent epimerase/dehydratase family protein</fullName>
    </submittedName>
</protein>
<dbReference type="Gene3D" id="3.40.50.720">
    <property type="entry name" value="NAD(P)-binding Rossmann-like Domain"/>
    <property type="match status" value="1"/>
</dbReference>
<sequence>MNEKKTLVTGGTGFIGSHLVEELINRGENVKCIVREDYFKDRISSLKALGVEIVYGDILNKESIKNAMNNVETVYHLAAIARPMSILEEEYFKVNVTGTRNILDVCNDAEIKKIVYTSSISAVGPTRDGNPVDENTLCVPIDTYGRSKLESENVVREFFEKYKIPIVVVRCWLGCSIC</sequence>
<dbReference type="Pfam" id="PF01370">
    <property type="entry name" value="Epimerase"/>
    <property type="match status" value="1"/>
</dbReference>
<gene>
    <name evidence="4" type="ORF">GW779_04085</name>
    <name evidence="3" type="ORF">GW910_00375</name>
</gene>
<feature type="domain" description="NAD-dependent epimerase/dehydratase" evidence="2">
    <location>
        <begin position="7"/>
        <end position="171"/>
    </location>
</feature>
<dbReference type="Proteomes" id="UP000768163">
    <property type="component" value="Unassembled WGS sequence"/>
</dbReference>
<proteinExistence type="inferred from homology"/>
<comment type="caution">
    <text evidence="4">The sequence shown here is derived from an EMBL/GenBank/DDBJ whole genome shotgun (WGS) entry which is preliminary data.</text>
</comment>
<reference evidence="4" key="1">
    <citation type="submission" date="2019-11" db="EMBL/GenBank/DDBJ databases">
        <title>Lipid analysis of CO2-rich subsurface aquifers suggests an autotrophy-based deep biosphere with lysolipids enriched in CPR bacteria.</title>
        <authorList>
            <person name="Probst A.J."/>
            <person name="Elling F.J."/>
            <person name="Castelle C.J."/>
            <person name="Zhu Q."/>
            <person name="Elvert M."/>
            <person name="Birarda G."/>
            <person name="Holman H.-Y."/>
            <person name="Lane K.R."/>
            <person name="Ladd B."/>
            <person name="Ryan M.C."/>
            <person name="Woyke T."/>
            <person name="Hinrichs K.-U."/>
            <person name="Banfield J.F."/>
        </authorList>
    </citation>
    <scope>NUCLEOTIDE SEQUENCE</scope>
    <source>
        <strain evidence="3">CG_2015-01_33_1645</strain>
        <strain evidence="4">CG_2015-04_33_537</strain>
    </source>
</reference>
<accession>A0A8J7Z401</accession>
<dbReference type="InterPro" id="IPR036291">
    <property type="entry name" value="NAD(P)-bd_dom_sf"/>
</dbReference>
<evidence type="ECO:0000313" key="3">
    <source>
        <dbReference type="EMBL" id="NCN64524.1"/>
    </source>
</evidence>
<evidence type="ECO:0000313" key="5">
    <source>
        <dbReference type="Proteomes" id="UP000738826"/>
    </source>
</evidence>
<evidence type="ECO:0000256" key="1">
    <source>
        <dbReference type="ARBA" id="ARBA00007637"/>
    </source>
</evidence>